<accession>A0A8I3A9X2</accession>
<organism evidence="2 3">
    <name type="scientific">Boletus reticuloceps</name>
    <dbReference type="NCBI Taxonomy" id="495285"/>
    <lineage>
        <taxon>Eukaryota</taxon>
        <taxon>Fungi</taxon>
        <taxon>Dikarya</taxon>
        <taxon>Basidiomycota</taxon>
        <taxon>Agaricomycotina</taxon>
        <taxon>Agaricomycetes</taxon>
        <taxon>Agaricomycetidae</taxon>
        <taxon>Boletales</taxon>
        <taxon>Boletineae</taxon>
        <taxon>Boletaceae</taxon>
        <taxon>Boletoideae</taxon>
        <taxon>Boletus</taxon>
    </lineage>
</organism>
<evidence type="ECO:0000313" key="2">
    <source>
        <dbReference type="EMBL" id="KAG6375648.1"/>
    </source>
</evidence>
<evidence type="ECO:0000313" key="3">
    <source>
        <dbReference type="Proteomes" id="UP000683000"/>
    </source>
</evidence>
<dbReference type="AlphaFoldDB" id="A0A8I3A9X2"/>
<keyword evidence="3" id="KW-1185">Reference proteome</keyword>
<dbReference type="OrthoDB" id="5987198at2759"/>
<dbReference type="InterPro" id="IPR000719">
    <property type="entry name" value="Prot_kinase_dom"/>
</dbReference>
<reference evidence="2" key="1">
    <citation type="submission" date="2021-03" db="EMBL/GenBank/DDBJ databases">
        <title>Evolutionary innovations through gain and loss of genes in the ectomycorrhizal Boletales.</title>
        <authorList>
            <person name="Wu G."/>
            <person name="Miyauchi S."/>
            <person name="Morin E."/>
            <person name="Yang Z.-L."/>
            <person name="Xu J."/>
            <person name="Martin F.M."/>
        </authorList>
    </citation>
    <scope>NUCLEOTIDE SEQUENCE</scope>
    <source>
        <strain evidence="2">BR01</strain>
    </source>
</reference>
<protein>
    <recommendedName>
        <fullName evidence="1">Protein kinase domain-containing protein</fullName>
    </recommendedName>
</protein>
<gene>
    <name evidence="2" type="ORF">JVT61DRAFT_3217</name>
</gene>
<dbReference type="PROSITE" id="PS50011">
    <property type="entry name" value="PROTEIN_KINASE_DOM"/>
    <property type="match status" value="1"/>
</dbReference>
<dbReference type="InterPro" id="IPR011009">
    <property type="entry name" value="Kinase-like_dom_sf"/>
</dbReference>
<dbReference type="SUPFAM" id="SSF56112">
    <property type="entry name" value="Protein kinase-like (PK-like)"/>
    <property type="match status" value="1"/>
</dbReference>
<feature type="domain" description="Protein kinase" evidence="1">
    <location>
        <begin position="79"/>
        <end position="383"/>
    </location>
</feature>
<dbReference type="SMART" id="SM00220">
    <property type="entry name" value="S_TKc"/>
    <property type="match status" value="1"/>
</dbReference>
<dbReference type="GO" id="GO:0005524">
    <property type="term" value="F:ATP binding"/>
    <property type="evidence" value="ECO:0007669"/>
    <property type="project" value="InterPro"/>
</dbReference>
<dbReference type="GO" id="GO:0004672">
    <property type="term" value="F:protein kinase activity"/>
    <property type="evidence" value="ECO:0007669"/>
    <property type="project" value="InterPro"/>
</dbReference>
<proteinExistence type="predicted"/>
<dbReference type="EMBL" id="JAGFBS010000014">
    <property type="protein sequence ID" value="KAG6375648.1"/>
    <property type="molecule type" value="Genomic_DNA"/>
</dbReference>
<sequence length="388" mass="45652">MTSTKRTLAREQTERQEAQLIQKELAVFGTTQRLPPETRDDEEIWWSNHFEWLKDRGYLLRARYAPDWVPSWKTSRKGWFEREDSRNLEVEHVIDATRLSDGGYVTLKRIQKSVHPHEVDIGLYFSSESLASHPENHCIPFYEILSLDDNDTVIIVMPLLRSYADPAFDTFGEVVECFRQLFEGLRFMHNHRVAHRDCMNMNLMLDPGSMYPESFHPVETHLKRDYSGPAIHFTRTQQPPKYYFIDFGISRKYDPSDPDPKEVPIWGGDKEVPEFQNSNEPCNPFPTDVFYIGNAIMNDFIQTKKGFNFMRPLVADMIQSDPSKRPAMDEVIARFDNICRSLSRWKLRSRVVDREEDAIEKLIHSTSHWRRRIWFIIRGIPAIRKPPS</sequence>
<name>A0A8I3A9X2_9AGAM</name>
<comment type="caution">
    <text evidence="2">The sequence shown here is derived from an EMBL/GenBank/DDBJ whole genome shotgun (WGS) entry which is preliminary data.</text>
</comment>
<dbReference type="Gene3D" id="1.10.510.10">
    <property type="entry name" value="Transferase(Phosphotransferase) domain 1"/>
    <property type="match status" value="1"/>
</dbReference>
<dbReference type="Proteomes" id="UP000683000">
    <property type="component" value="Unassembled WGS sequence"/>
</dbReference>
<evidence type="ECO:0000259" key="1">
    <source>
        <dbReference type="PROSITE" id="PS50011"/>
    </source>
</evidence>